<protein>
    <submittedName>
        <fullName evidence="1">Helix-turn-helix transcriptional regulator</fullName>
    </submittedName>
</protein>
<gene>
    <name evidence="1" type="ORF">H9734_07655</name>
</gene>
<organism evidence="1 2">
    <name type="scientific">Candidatus Fusicatenibacter merdavium</name>
    <dbReference type="NCBI Taxonomy" id="2838600"/>
    <lineage>
        <taxon>Bacteria</taxon>
        <taxon>Bacillati</taxon>
        <taxon>Bacillota</taxon>
        <taxon>Clostridia</taxon>
        <taxon>Lachnospirales</taxon>
        <taxon>Lachnospiraceae</taxon>
        <taxon>Fusicatenibacter</taxon>
    </lineage>
</organism>
<name>A0A9D1XE76_9FIRM</name>
<dbReference type="Proteomes" id="UP000886890">
    <property type="component" value="Unassembled WGS sequence"/>
</dbReference>
<reference evidence="1" key="1">
    <citation type="journal article" date="2021" name="PeerJ">
        <title>Extensive microbial diversity within the chicken gut microbiome revealed by metagenomics and culture.</title>
        <authorList>
            <person name="Gilroy R."/>
            <person name="Ravi A."/>
            <person name="Getino M."/>
            <person name="Pursley I."/>
            <person name="Horton D.L."/>
            <person name="Alikhan N.F."/>
            <person name="Baker D."/>
            <person name="Gharbi K."/>
            <person name="Hall N."/>
            <person name="Watson M."/>
            <person name="Adriaenssens E.M."/>
            <person name="Foster-Nyarko E."/>
            <person name="Jarju S."/>
            <person name="Secka A."/>
            <person name="Antonio M."/>
            <person name="Oren A."/>
            <person name="Chaudhuri R.R."/>
            <person name="La Ragione R."/>
            <person name="Hildebrand F."/>
            <person name="Pallen M.J."/>
        </authorList>
    </citation>
    <scope>NUCLEOTIDE SEQUENCE</scope>
    <source>
        <strain evidence="1">CHK183-1962</strain>
    </source>
</reference>
<reference evidence="1" key="2">
    <citation type="submission" date="2021-04" db="EMBL/GenBank/DDBJ databases">
        <authorList>
            <person name="Gilroy R."/>
        </authorList>
    </citation>
    <scope>NUCLEOTIDE SEQUENCE</scope>
    <source>
        <strain evidence="1">CHK183-1962</strain>
    </source>
</reference>
<sequence>MNTFSGLLNSLVHQKDISVYPMSQYCGIERTLLYKYLNGKDHPADQAVVERMADFMRLSPAECEELITAWQIEKVGWKEWSNRRNVEEFLLNFPDVSKLSEVSEGNYPEKTADGTGDIPAEMHRTDMSADGAAALSGTAARYPDCRALPTQTALNHVVNQVILEESQKEKGHLCLMLQPDYDYLLHLLSGLGEYGQKLAVEHILCLGNSRQKDRDFCDHNLVYLQKILPLYVSALDYNVYYYYDAVESHFSNLNGFSCMLLTSDCAITCTSDFQTGILYGKPEIVQMLREHFNTCREKCSPFFSPVHSIQDTCKMSIKFFSGSDEYYSLQPEPCLIPFLTPDLVNRLVISELPEREKLIPLLNEFLKQRQFTLSDGNYHIFHTRNGIRRFMETGRVYEIPEELYLPFPPEDRKLLLYRLSQFIPERYRILRSPLENLPQNFHLWVSASNGYLMFTNRKKESIYLMFTEPGLLTAFMDYLQNIDEKYLYTAAESRSFIEKFLEAEATP</sequence>
<comment type="caution">
    <text evidence="1">The sequence shown here is derived from an EMBL/GenBank/DDBJ whole genome shotgun (WGS) entry which is preliminary data.</text>
</comment>
<proteinExistence type="predicted"/>
<evidence type="ECO:0000313" key="1">
    <source>
        <dbReference type="EMBL" id="HIX77452.1"/>
    </source>
</evidence>
<dbReference type="EMBL" id="DXEK01000130">
    <property type="protein sequence ID" value="HIX77452.1"/>
    <property type="molecule type" value="Genomic_DNA"/>
</dbReference>
<dbReference type="AlphaFoldDB" id="A0A9D1XE76"/>
<evidence type="ECO:0000313" key="2">
    <source>
        <dbReference type="Proteomes" id="UP000886890"/>
    </source>
</evidence>
<accession>A0A9D1XE76</accession>